<evidence type="ECO:0000313" key="7">
    <source>
        <dbReference type="Proteomes" id="UP000636479"/>
    </source>
</evidence>
<dbReference type="Pfam" id="PF04082">
    <property type="entry name" value="Fungal_trans"/>
    <property type="match status" value="1"/>
</dbReference>
<dbReference type="AlphaFoldDB" id="A0A8H6W4A2"/>
<dbReference type="GO" id="GO:0000981">
    <property type="term" value="F:DNA-binding transcription factor activity, RNA polymerase II-specific"/>
    <property type="evidence" value="ECO:0007669"/>
    <property type="project" value="InterPro"/>
</dbReference>
<dbReference type="InterPro" id="IPR001138">
    <property type="entry name" value="Zn2Cys6_DnaBD"/>
</dbReference>
<keyword evidence="7" id="KW-1185">Reference proteome</keyword>
<protein>
    <submittedName>
        <fullName evidence="6">Fungal-trans domain-containing protein</fullName>
    </submittedName>
</protein>
<dbReference type="SUPFAM" id="SSF57701">
    <property type="entry name" value="Zn2/Cys6 DNA-binding domain"/>
    <property type="match status" value="1"/>
</dbReference>
<reference evidence="6" key="1">
    <citation type="submission" date="2020-05" db="EMBL/GenBank/DDBJ databases">
        <title>Mycena genomes resolve the evolution of fungal bioluminescence.</title>
        <authorList>
            <person name="Tsai I.J."/>
        </authorList>
    </citation>
    <scope>NUCLEOTIDE SEQUENCE</scope>
    <source>
        <strain evidence="6">171206Taipei</strain>
    </source>
</reference>
<dbReference type="RefSeq" id="XP_037218137.1">
    <property type="nucleotide sequence ID" value="XM_037364895.1"/>
</dbReference>
<sequence length="763" mass="84420">MSANQSPLQKARSSPLAAETSPRVPKTKRRRLPNACDICRRQKGKSVVTAARCDSAEMPGRRCSNCITFGSECTHAYLPPPPKPLPTTVIPPRSAQEHISAILSGSQEYAAGNYQVLFAIAQYARRLEEAFSIKTTLSAHESASSQPYPSPESSSGTTDMSGPTDESGNSIDSDDDDGVLLDEKVPYRLRQLARNVATDRFYGRSSSINFVKALIQAKVDATGQNIPPQIQWARPQFWGVKHWEVPFEIYVPQIFPEPDLFDSLVKLYFLHVNPVVSLLHAPTFHRAVSAGLHLVDQKFGSVVLAVCAIGAKLSDDPRVLLEETGDLGSAGWRWWSQVRAIPTSFVTCATLYELQLISLASLYLGASSTPEVCWTTVGAGLRMATDVGAHKKMRSNGDTVHAELYKRVFWLLLCSDAVMSTLLGRPRGACWTHVDLDYPVPMEGEDPIVRPYNTSLIKLLDIQSQIHNAIHGTKDLQRRQQMVAGLEWVLSLAFASAKRHGTALHSINGSILYPKTAMRWDPSQPNPIRMNQSATLYTLYYVCCSPSPVASAQIHLHRPFIQPKSPSLSANSFPSLTICWNAARSCGHVMEIQCKNGPGLLWLPHVSSAMFDSATVLLMCGFSRSRATVDENILRCLNVLRTYEPRWQTAGRLVDILEGMLEVGKMPASLKRSRDGDEEPSFDANNTTFPAIDNQFYMPLRTEDLGRLPTHSELDIDPLLWDPELFMALQAIGANETIDQIVQNDLSSSEVPAEHSGNWNRLQ</sequence>
<dbReference type="InterPro" id="IPR050987">
    <property type="entry name" value="AtrR-like"/>
</dbReference>
<dbReference type="GeneID" id="59347411"/>
<dbReference type="SMART" id="SM00906">
    <property type="entry name" value="Fungal_trans"/>
    <property type="match status" value="1"/>
</dbReference>
<dbReference type="GO" id="GO:0008270">
    <property type="term" value="F:zinc ion binding"/>
    <property type="evidence" value="ECO:0007669"/>
    <property type="project" value="InterPro"/>
</dbReference>
<feature type="region of interest" description="Disordered" evidence="3">
    <location>
        <begin position="1"/>
        <end position="30"/>
    </location>
</feature>
<feature type="compositionally biased region" description="Low complexity" evidence="3">
    <location>
        <begin position="142"/>
        <end position="155"/>
    </location>
</feature>
<evidence type="ECO:0000256" key="3">
    <source>
        <dbReference type="SAM" id="MobiDB-lite"/>
    </source>
</evidence>
<dbReference type="GO" id="GO:0006351">
    <property type="term" value="P:DNA-templated transcription"/>
    <property type="evidence" value="ECO:0007669"/>
    <property type="project" value="InterPro"/>
</dbReference>
<evidence type="ECO:0000256" key="2">
    <source>
        <dbReference type="ARBA" id="ARBA00023242"/>
    </source>
</evidence>
<dbReference type="Gene3D" id="4.10.240.10">
    <property type="entry name" value="Zn(2)-C6 fungal-type DNA-binding domain"/>
    <property type="match status" value="1"/>
</dbReference>
<feature type="domain" description="Zn(2)-C6 fungal-type" evidence="4">
    <location>
        <begin position="30"/>
        <end position="84"/>
    </location>
</feature>
<accession>A0A8H6W4A2</accession>
<gene>
    <name evidence="6" type="ORF">MIND_00822400</name>
</gene>
<proteinExistence type="predicted"/>
<keyword evidence="2" id="KW-0539">Nucleus</keyword>
<name>A0A8H6W4A2_9AGAR</name>
<dbReference type="InterPro" id="IPR036864">
    <property type="entry name" value="Zn2-C6_fun-type_DNA-bd_sf"/>
</dbReference>
<dbReference type="CDD" id="cd12148">
    <property type="entry name" value="fungal_TF_MHR"/>
    <property type="match status" value="1"/>
</dbReference>
<dbReference type="Proteomes" id="UP000636479">
    <property type="component" value="Unassembled WGS sequence"/>
</dbReference>
<feature type="compositionally biased region" description="Polar residues" evidence="3">
    <location>
        <begin position="1"/>
        <end position="12"/>
    </location>
</feature>
<dbReference type="PANTHER" id="PTHR46910:SF38">
    <property type="entry name" value="ZN(2)-C6 FUNGAL-TYPE DOMAIN-CONTAINING PROTEIN"/>
    <property type="match status" value="1"/>
</dbReference>
<dbReference type="EMBL" id="JACAZF010000007">
    <property type="protein sequence ID" value="KAF7298749.1"/>
    <property type="molecule type" value="Genomic_DNA"/>
</dbReference>
<dbReference type="CDD" id="cd00067">
    <property type="entry name" value="GAL4"/>
    <property type="match status" value="1"/>
</dbReference>
<evidence type="ECO:0000313" key="6">
    <source>
        <dbReference type="EMBL" id="KAF7298749.1"/>
    </source>
</evidence>
<evidence type="ECO:0000256" key="1">
    <source>
        <dbReference type="ARBA" id="ARBA00022723"/>
    </source>
</evidence>
<feature type="domain" description="Xylanolytic transcriptional activator regulatory" evidence="5">
    <location>
        <begin position="373"/>
        <end position="445"/>
    </location>
</feature>
<evidence type="ECO:0000259" key="4">
    <source>
        <dbReference type="SMART" id="SM00066"/>
    </source>
</evidence>
<dbReference type="OrthoDB" id="4456959at2759"/>
<keyword evidence="1" id="KW-0479">Metal-binding</keyword>
<dbReference type="PANTHER" id="PTHR46910">
    <property type="entry name" value="TRANSCRIPTION FACTOR PDR1"/>
    <property type="match status" value="1"/>
</dbReference>
<comment type="caution">
    <text evidence="6">The sequence shown here is derived from an EMBL/GenBank/DDBJ whole genome shotgun (WGS) entry which is preliminary data.</text>
</comment>
<dbReference type="SMART" id="SM00066">
    <property type="entry name" value="GAL4"/>
    <property type="match status" value="1"/>
</dbReference>
<dbReference type="GO" id="GO:0003677">
    <property type="term" value="F:DNA binding"/>
    <property type="evidence" value="ECO:0007669"/>
    <property type="project" value="InterPro"/>
</dbReference>
<organism evidence="6 7">
    <name type="scientific">Mycena indigotica</name>
    <dbReference type="NCBI Taxonomy" id="2126181"/>
    <lineage>
        <taxon>Eukaryota</taxon>
        <taxon>Fungi</taxon>
        <taxon>Dikarya</taxon>
        <taxon>Basidiomycota</taxon>
        <taxon>Agaricomycotina</taxon>
        <taxon>Agaricomycetes</taxon>
        <taxon>Agaricomycetidae</taxon>
        <taxon>Agaricales</taxon>
        <taxon>Marasmiineae</taxon>
        <taxon>Mycenaceae</taxon>
        <taxon>Mycena</taxon>
    </lineage>
</organism>
<dbReference type="InterPro" id="IPR007219">
    <property type="entry name" value="XnlR_reg_dom"/>
</dbReference>
<feature type="region of interest" description="Disordered" evidence="3">
    <location>
        <begin position="138"/>
        <end position="179"/>
    </location>
</feature>
<evidence type="ECO:0000259" key="5">
    <source>
        <dbReference type="SMART" id="SM00906"/>
    </source>
</evidence>